<dbReference type="InterPro" id="IPR029044">
    <property type="entry name" value="Nucleotide-diphossugar_trans"/>
</dbReference>
<name>A0A376GW80_ENTGA</name>
<keyword evidence="3" id="KW-0328">Glycosyltransferase</keyword>
<dbReference type="Proteomes" id="UP000254807">
    <property type="component" value="Unassembled WGS sequence"/>
</dbReference>
<protein>
    <submittedName>
        <fullName evidence="7">Glycosyl transferase, family 2</fullName>
    </submittedName>
    <submittedName>
        <fullName evidence="6">Glycosyltransferase family 2 protein</fullName>
    </submittedName>
</protein>
<reference evidence="6" key="2">
    <citation type="submission" date="2023-03" db="EMBL/GenBank/DDBJ databases">
        <authorList>
            <person name="Shen W."/>
            <person name="Cai J."/>
        </authorList>
    </citation>
    <scope>NUCLEOTIDE SEQUENCE</scope>
    <source>
        <strain evidence="6">K69-2</strain>
    </source>
</reference>
<evidence type="ECO:0000259" key="5">
    <source>
        <dbReference type="Pfam" id="PF00535"/>
    </source>
</evidence>
<dbReference type="AlphaFoldDB" id="A0A376GW80"/>
<dbReference type="GO" id="GO:0016757">
    <property type="term" value="F:glycosyltransferase activity"/>
    <property type="evidence" value="ECO:0007669"/>
    <property type="project" value="UniProtKB-KW"/>
</dbReference>
<evidence type="ECO:0000256" key="1">
    <source>
        <dbReference type="ARBA" id="ARBA00004776"/>
    </source>
</evidence>
<comment type="similarity">
    <text evidence="2">Belongs to the glycosyltransferase 2 family.</text>
</comment>
<dbReference type="RefSeq" id="WP_060814620.1">
    <property type="nucleotide sequence ID" value="NZ_JARPZN010000002.1"/>
</dbReference>
<keyword evidence="4 7" id="KW-0808">Transferase</keyword>
<sequence length="299" mass="34647">MDTKIGILILNYLAYQDTIECIDSLLNQTFQNFEVIIVDNDSPNDSYEVLSDRYADSEMVTVYRTERNLGFAKGNNFGLKIFKERGIVKVLVINGDTLFEDRYFLEKLVTLPYSKNIGMIGPEILSRDGKNQNPIKVNLKKNNDLLLPKIKLTFLELTLRVNVYPILKKLATHFAGEKTAEKIVINEEKILDPCEETLHGAAIFFTENYLNSYVGFYPETFLYFEEDFLSIVCQRLGFKQLYVPTLSIYHKEDASSDLLYDNNSKKSYLFKIKYAKKNLILVKEIFSLSTPELKKRMRN</sequence>
<keyword evidence="8" id="KW-1185">Reference proteome</keyword>
<organism evidence="7 8">
    <name type="scientific">Enterococcus gallinarum</name>
    <dbReference type="NCBI Taxonomy" id="1353"/>
    <lineage>
        <taxon>Bacteria</taxon>
        <taxon>Bacillati</taxon>
        <taxon>Bacillota</taxon>
        <taxon>Bacilli</taxon>
        <taxon>Lactobacillales</taxon>
        <taxon>Enterococcaceae</taxon>
        <taxon>Enterococcus</taxon>
    </lineage>
</organism>
<evidence type="ECO:0000256" key="3">
    <source>
        <dbReference type="ARBA" id="ARBA00022676"/>
    </source>
</evidence>
<dbReference type="SUPFAM" id="SSF53448">
    <property type="entry name" value="Nucleotide-diphospho-sugar transferases"/>
    <property type="match status" value="1"/>
</dbReference>
<dbReference type="EMBL" id="JARPZN010000002">
    <property type="protein sequence ID" value="MDT2689478.1"/>
    <property type="molecule type" value="Genomic_DNA"/>
</dbReference>
<comment type="pathway">
    <text evidence="1">Cell wall biogenesis; cell wall polysaccharide biosynthesis.</text>
</comment>
<feature type="domain" description="Glycosyltransferase 2-like" evidence="5">
    <location>
        <begin position="8"/>
        <end position="134"/>
    </location>
</feature>
<evidence type="ECO:0000313" key="8">
    <source>
        <dbReference type="Proteomes" id="UP000254807"/>
    </source>
</evidence>
<dbReference type="Pfam" id="PF00535">
    <property type="entry name" value="Glycos_transf_2"/>
    <property type="match status" value="1"/>
</dbReference>
<evidence type="ECO:0000313" key="7">
    <source>
        <dbReference type="EMBL" id="STD82831.1"/>
    </source>
</evidence>
<dbReference type="PANTHER" id="PTHR43179">
    <property type="entry name" value="RHAMNOSYLTRANSFERASE WBBL"/>
    <property type="match status" value="1"/>
</dbReference>
<dbReference type="InterPro" id="IPR001173">
    <property type="entry name" value="Glyco_trans_2-like"/>
</dbReference>
<dbReference type="Gene3D" id="3.90.550.10">
    <property type="entry name" value="Spore Coat Polysaccharide Biosynthesis Protein SpsA, Chain A"/>
    <property type="match status" value="1"/>
</dbReference>
<accession>A0A376GW80</accession>
<dbReference type="EMBL" id="UFYW01000001">
    <property type="protein sequence ID" value="STD82831.1"/>
    <property type="molecule type" value="Genomic_DNA"/>
</dbReference>
<dbReference type="Proteomes" id="UP001183682">
    <property type="component" value="Unassembled WGS sequence"/>
</dbReference>
<dbReference type="PANTHER" id="PTHR43179:SF12">
    <property type="entry name" value="GALACTOFURANOSYLTRANSFERASE GLFT2"/>
    <property type="match status" value="1"/>
</dbReference>
<evidence type="ECO:0000313" key="6">
    <source>
        <dbReference type="EMBL" id="MDT2689478.1"/>
    </source>
</evidence>
<dbReference type="OrthoDB" id="8936324at2"/>
<proteinExistence type="inferred from homology"/>
<evidence type="ECO:0000256" key="4">
    <source>
        <dbReference type="ARBA" id="ARBA00022679"/>
    </source>
</evidence>
<gene>
    <name evidence="7" type="ORF">NCTC12360_01268</name>
    <name evidence="6" type="ORF">P7E30_04530</name>
</gene>
<evidence type="ECO:0000256" key="2">
    <source>
        <dbReference type="ARBA" id="ARBA00006739"/>
    </source>
</evidence>
<reference evidence="7 8" key="1">
    <citation type="submission" date="2018-06" db="EMBL/GenBank/DDBJ databases">
        <authorList>
            <consortium name="Pathogen Informatics"/>
            <person name="Doyle S."/>
        </authorList>
    </citation>
    <scope>NUCLEOTIDE SEQUENCE [LARGE SCALE GENOMIC DNA]</scope>
    <source>
        <strain evidence="7 8">NCTC12360</strain>
    </source>
</reference>